<dbReference type="EMBL" id="JADEWN010000054">
    <property type="protein sequence ID" value="MBE9192403.1"/>
    <property type="molecule type" value="Genomic_DNA"/>
</dbReference>
<gene>
    <name evidence="7" type="primary">mreC</name>
    <name evidence="7" type="ORF">IQ230_19040</name>
</gene>
<organism evidence="7 8">
    <name type="scientific">Gloeocapsopsis crepidinum LEGE 06123</name>
    <dbReference type="NCBI Taxonomy" id="588587"/>
    <lineage>
        <taxon>Bacteria</taxon>
        <taxon>Bacillati</taxon>
        <taxon>Cyanobacteriota</taxon>
        <taxon>Cyanophyceae</taxon>
        <taxon>Oscillatoriophycideae</taxon>
        <taxon>Chroococcales</taxon>
        <taxon>Chroococcaceae</taxon>
        <taxon>Gloeocapsopsis</taxon>
    </lineage>
</organism>
<dbReference type="InterPro" id="IPR042177">
    <property type="entry name" value="Cell/Rod_1"/>
</dbReference>
<evidence type="ECO:0000313" key="8">
    <source>
        <dbReference type="Proteomes" id="UP000651156"/>
    </source>
</evidence>
<feature type="domain" description="Rod shape-determining protein MreC beta-barrel core" evidence="6">
    <location>
        <begin position="105"/>
        <end position="249"/>
    </location>
</feature>
<comment type="caution">
    <text evidence="7">The sequence shown here is derived from an EMBL/GenBank/DDBJ whole genome shotgun (WGS) entry which is preliminary data.</text>
</comment>
<protein>
    <recommendedName>
        <fullName evidence="2">Cell shape-determining protein MreC</fullName>
    </recommendedName>
    <alternativeName>
        <fullName evidence="4">Cell shape protein MreC</fullName>
    </alternativeName>
</protein>
<evidence type="ECO:0000313" key="7">
    <source>
        <dbReference type="EMBL" id="MBE9192403.1"/>
    </source>
</evidence>
<dbReference type="Gene3D" id="2.40.10.340">
    <property type="entry name" value="Rod shape-determining protein MreC, domain 1"/>
    <property type="match status" value="1"/>
</dbReference>
<sequence length="258" mass="28528">MYIIRRWWERYALTLVLVSLSFGTAWAIRHTQGAVVVEVYQVLTRPFQSSSNQDIYLYDARVQELETRIVELENKNQQLEELLGYVNQINNNVKNSPQQAITVPVIGRSADQWWQQITLGRGSQAGIQVGDIVTAPGGLVGRVTSVSPHTSRVLLISDPTSQLGVTISRSRFMGFLRGQSANYAVMQFFDKVPDVRPGDAIATSPYSQIFPAGIPVGIVESIDLKKSPAPEALIALSAPMPHLEWVVVATKKEPGIEN</sequence>
<dbReference type="InterPro" id="IPR042175">
    <property type="entry name" value="Cell/Rod_MreC_2"/>
</dbReference>
<dbReference type="PANTHER" id="PTHR34138">
    <property type="entry name" value="CELL SHAPE-DETERMINING PROTEIN MREC"/>
    <property type="match status" value="1"/>
</dbReference>
<dbReference type="InterPro" id="IPR055342">
    <property type="entry name" value="MreC_beta-barrel_core"/>
</dbReference>
<evidence type="ECO:0000259" key="6">
    <source>
        <dbReference type="Pfam" id="PF04085"/>
    </source>
</evidence>
<dbReference type="Proteomes" id="UP000651156">
    <property type="component" value="Unassembled WGS sequence"/>
</dbReference>
<evidence type="ECO:0000256" key="4">
    <source>
        <dbReference type="ARBA" id="ARBA00032089"/>
    </source>
</evidence>
<feature type="coiled-coil region" evidence="5">
    <location>
        <begin position="55"/>
        <end position="92"/>
    </location>
</feature>
<evidence type="ECO:0000256" key="5">
    <source>
        <dbReference type="SAM" id="Coils"/>
    </source>
</evidence>
<evidence type="ECO:0000256" key="3">
    <source>
        <dbReference type="ARBA" id="ARBA00022960"/>
    </source>
</evidence>
<dbReference type="NCBIfam" id="NF010527">
    <property type="entry name" value="PRK13922.6-2"/>
    <property type="match status" value="1"/>
</dbReference>
<accession>A0ABR9UWI8</accession>
<dbReference type="Gene3D" id="2.40.10.350">
    <property type="entry name" value="Rod shape-determining protein MreC, domain 2"/>
    <property type="match status" value="1"/>
</dbReference>
<dbReference type="RefSeq" id="WP_193933832.1">
    <property type="nucleotide sequence ID" value="NZ_CAWPMZ010000090.1"/>
</dbReference>
<dbReference type="InterPro" id="IPR007221">
    <property type="entry name" value="MreC"/>
</dbReference>
<keyword evidence="3" id="KW-0133">Cell shape</keyword>
<dbReference type="NCBIfam" id="TIGR00219">
    <property type="entry name" value="mreC"/>
    <property type="match status" value="1"/>
</dbReference>
<reference evidence="7 8" key="1">
    <citation type="submission" date="2020-10" db="EMBL/GenBank/DDBJ databases">
        <authorList>
            <person name="Castelo-Branco R."/>
            <person name="Eusebio N."/>
            <person name="Adriana R."/>
            <person name="Vieira A."/>
            <person name="Brugerolle De Fraissinette N."/>
            <person name="Rezende De Castro R."/>
            <person name="Schneider M.P."/>
            <person name="Vasconcelos V."/>
            <person name="Leao P.N."/>
        </authorList>
    </citation>
    <scope>NUCLEOTIDE SEQUENCE [LARGE SCALE GENOMIC DNA]</scope>
    <source>
        <strain evidence="7 8">LEGE 06123</strain>
    </source>
</reference>
<evidence type="ECO:0000256" key="2">
    <source>
        <dbReference type="ARBA" id="ARBA00013855"/>
    </source>
</evidence>
<dbReference type="Pfam" id="PF04085">
    <property type="entry name" value="MreC"/>
    <property type="match status" value="1"/>
</dbReference>
<keyword evidence="5" id="KW-0175">Coiled coil</keyword>
<comment type="similarity">
    <text evidence="1">Belongs to the MreC family.</text>
</comment>
<keyword evidence="8" id="KW-1185">Reference proteome</keyword>
<evidence type="ECO:0000256" key="1">
    <source>
        <dbReference type="ARBA" id="ARBA00009369"/>
    </source>
</evidence>
<name>A0ABR9UWI8_9CHRO</name>
<proteinExistence type="inferred from homology"/>
<dbReference type="PANTHER" id="PTHR34138:SF1">
    <property type="entry name" value="CELL SHAPE-DETERMINING PROTEIN MREC"/>
    <property type="match status" value="1"/>
</dbReference>